<keyword evidence="3" id="KW-1185">Reference proteome</keyword>
<feature type="region of interest" description="Disordered" evidence="1">
    <location>
        <begin position="71"/>
        <end position="95"/>
    </location>
</feature>
<evidence type="ECO:0000313" key="2">
    <source>
        <dbReference type="EMBL" id="MDX8538554.1"/>
    </source>
</evidence>
<dbReference type="Proteomes" id="UP001276564">
    <property type="component" value="Unassembled WGS sequence"/>
</dbReference>
<evidence type="ECO:0000256" key="1">
    <source>
        <dbReference type="SAM" id="MobiDB-lite"/>
    </source>
</evidence>
<evidence type="ECO:0008006" key="4">
    <source>
        <dbReference type="Google" id="ProtNLM"/>
    </source>
</evidence>
<name>A0ABU5AMP6_9HYPH</name>
<comment type="caution">
    <text evidence="2">The sequence shown here is derived from an EMBL/GenBank/DDBJ whole genome shotgun (WGS) entry which is preliminary data.</text>
</comment>
<accession>A0ABU5AMP6</accession>
<evidence type="ECO:0000313" key="3">
    <source>
        <dbReference type="Proteomes" id="UP001276564"/>
    </source>
</evidence>
<organism evidence="2 3">
    <name type="scientific">Mesorhizobium abyssinicae</name>
    <dbReference type="NCBI Taxonomy" id="1209958"/>
    <lineage>
        <taxon>Bacteria</taxon>
        <taxon>Pseudomonadati</taxon>
        <taxon>Pseudomonadota</taxon>
        <taxon>Alphaproteobacteria</taxon>
        <taxon>Hyphomicrobiales</taxon>
        <taxon>Phyllobacteriaceae</taxon>
        <taxon>Mesorhizobium</taxon>
    </lineage>
</organism>
<sequence length="95" mass="10404">MSTRGINFLDKRLAEHLPNATTDDPVAVELMTAATRKGISADEINEEVESVFEVKFEAMPPVGEVGRLTKKRVHTRQGPEPKIGAAREACKASWA</sequence>
<dbReference type="EMBL" id="JAVIIP010000006">
    <property type="protein sequence ID" value="MDX8538554.1"/>
    <property type="molecule type" value="Genomic_DNA"/>
</dbReference>
<protein>
    <recommendedName>
        <fullName evidence="4">DUF768 domain-containing protein</fullName>
    </recommendedName>
</protein>
<proteinExistence type="predicted"/>
<gene>
    <name evidence="2" type="ORF">RFM23_13080</name>
</gene>
<reference evidence="2 3" key="1">
    <citation type="submission" date="2023-08" db="EMBL/GenBank/DDBJ databases">
        <title>Implementing the SeqCode for naming new Mesorhizobium species isolated from Vachellia karroo root nodules.</title>
        <authorList>
            <person name="Van Lill M."/>
        </authorList>
    </citation>
    <scope>NUCLEOTIDE SEQUENCE [LARGE SCALE GENOMIC DNA]</scope>
    <source>
        <strain evidence="2 3">VK4B</strain>
    </source>
</reference>
<dbReference type="RefSeq" id="WP_320320505.1">
    <property type="nucleotide sequence ID" value="NZ_JAVIIP010000006.1"/>
</dbReference>